<dbReference type="AlphaFoldDB" id="A0A0D7BGR0"/>
<dbReference type="InterPro" id="IPR022024">
    <property type="entry name" value="DUF3602"/>
</dbReference>
<dbReference type="InterPro" id="IPR053203">
    <property type="entry name" value="Cisplatin_resist-associated"/>
</dbReference>
<feature type="region of interest" description="Disordered" evidence="1">
    <location>
        <begin position="104"/>
        <end position="161"/>
    </location>
</feature>
<gene>
    <name evidence="2" type="ORF">CYLTODRAFT_430286</name>
</gene>
<name>A0A0D7BGR0_9AGAR</name>
<dbReference type="OrthoDB" id="2537432at2759"/>
<dbReference type="EMBL" id="KN880479">
    <property type="protein sequence ID" value="KIY69738.1"/>
    <property type="molecule type" value="Genomic_DNA"/>
</dbReference>
<sequence length="257" mass="27533">MSESVVVVVADQAVFTTVCPYLTVTQQSSGRGGLGNMRALSSSIERPVDGPDDFSIPRGREPTVQTAHVYSTGRGGAGNMRSPSRDVDHVGPDAREREIVNEYERRESIDAVHSSGRGGLGNMSRSRSRGPQPSNGPVSPIRRLTSVGRGGIGNIQEGDGIEANLLDEEERRLRAQHDSAVHSTGRGGIANMAHSPVPGVEQVQRKPSEGFQSTGRGGAGNMRDRSGSRGPDQRNKSQDGKNRLTELLHKVTHPRDS</sequence>
<dbReference type="STRING" id="1314674.A0A0D7BGR0"/>
<dbReference type="PANTHER" id="PTHR34693:SF1">
    <property type="entry name" value="PROTEIN PAR32"/>
    <property type="match status" value="1"/>
</dbReference>
<feature type="region of interest" description="Disordered" evidence="1">
    <location>
        <begin position="175"/>
        <end position="257"/>
    </location>
</feature>
<accession>A0A0D7BGR0</accession>
<proteinExistence type="predicted"/>
<reference evidence="2 3" key="1">
    <citation type="journal article" date="2015" name="Fungal Genet. Biol.">
        <title>Evolution of novel wood decay mechanisms in Agaricales revealed by the genome sequences of Fistulina hepatica and Cylindrobasidium torrendii.</title>
        <authorList>
            <person name="Floudas D."/>
            <person name="Held B.W."/>
            <person name="Riley R."/>
            <person name="Nagy L.G."/>
            <person name="Koehler G."/>
            <person name="Ransdell A.S."/>
            <person name="Younus H."/>
            <person name="Chow J."/>
            <person name="Chiniquy J."/>
            <person name="Lipzen A."/>
            <person name="Tritt A."/>
            <person name="Sun H."/>
            <person name="Haridas S."/>
            <person name="LaButti K."/>
            <person name="Ohm R.A."/>
            <person name="Kues U."/>
            <person name="Blanchette R.A."/>
            <person name="Grigoriev I.V."/>
            <person name="Minto R.E."/>
            <person name="Hibbett D.S."/>
        </authorList>
    </citation>
    <scope>NUCLEOTIDE SEQUENCE [LARGE SCALE GENOMIC DNA]</scope>
    <source>
        <strain evidence="2 3">FP15055 ss-10</strain>
    </source>
</reference>
<evidence type="ECO:0000313" key="2">
    <source>
        <dbReference type="EMBL" id="KIY69738.1"/>
    </source>
</evidence>
<protein>
    <submittedName>
        <fullName evidence="2">Uncharacterized protein</fullName>
    </submittedName>
</protein>
<feature type="compositionally biased region" description="Polar residues" evidence="1">
    <location>
        <begin position="123"/>
        <end position="137"/>
    </location>
</feature>
<organism evidence="2 3">
    <name type="scientific">Cylindrobasidium torrendii FP15055 ss-10</name>
    <dbReference type="NCBI Taxonomy" id="1314674"/>
    <lineage>
        <taxon>Eukaryota</taxon>
        <taxon>Fungi</taxon>
        <taxon>Dikarya</taxon>
        <taxon>Basidiomycota</taxon>
        <taxon>Agaricomycotina</taxon>
        <taxon>Agaricomycetes</taxon>
        <taxon>Agaricomycetidae</taxon>
        <taxon>Agaricales</taxon>
        <taxon>Marasmiineae</taxon>
        <taxon>Physalacriaceae</taxon>
        <taxon>Cylindrobasidium</taxon>
    </lineage>
</organism>
<dbReference type="PANTHER" id="PTHR34693">
    <property type="entry name" value="PROTEIN PAR32"/>
    <property type="match status" value="1"/>
</dbReference>
<evidence type="ECO:0000256" key="1">
    <source>
        <dbReference type="SAM" id="MobiDB-lite"/>
    </source>
</evidence>
<evidence type="ECO:0000313" key="3">
    <source>
        <dbReference type="Proteomes" id="UP000054007"/>
    </source>
</evidence>
<keyword evidence="3" id="KW-1185">Reference proteome</keyword>
<dbReference type="Pfam" id="PF12223">
    <property type="entry name" value="DUF3602"/>
    <property type="match status" value="2"/>
</dbReference>
<feature type="region of interest" description="Disordered" evidence="1">
    <location>
        <begin position="70"/>
        <end position="90"/>
    </location>
</feature>
<feature type="compositionally biased region" description="Basic and acidic residues" evidence="1">
    <location>
        <begin position="222"/>
        <end position="257"/>
    </location>
</feature>
<dbReference type="Proteomes" id="UP000054007">
    <property type="component" value="Unassembled WGS sequence"/>
</dbReference>